<sequence length="264" mass="28721">MADHRDTAVWRVTGPRGLWALKVGTGESVATVAREATVLQRAHSQVPALSYGGRAKAGRAEGAAWLITPWLEGPSTWSRFEAVREQRDADRAAALAAAVDMCAAVGALHAAGWVHGDLQPHHTVHTTGAVRLIGCTWTSSPTLAPPHTYLGGLVHLMSPELMSRAESSVRPVVTDPPAEVYALAAGLWWAATGTWPLDYAQLGVDPGKFTAKVLRQVLAQRWPPLGHIPQWPQLEEVLRHVLTRRPQDRPTALHLAEWLRSMTL</sequence>
<dbReference type="Gene3D" id="1.10.510.10">
    <property type="entry name" value="Transferase(Phosphotransferase) domain 1"/>
    <property type="match status" value="1"/>
</dbReference>
<geneLocation type="plasmid" evidence="2 3">
    <name>unnamed2</name>
</geneLocation>
<evidence type="ECO:0000259" key="1">
    <source>
        <dbReference type="PROSITE" id="PS50011"/>
    </source>
</evidence>
<name>A0A7H1BL68_9ACTN</name>
<dbReference type="PROSITE" id="PS50011">
    <property type="entry name" value="PROTEIN_KINASE_DOM"/>
    <property type="match status" value="1"/>
</dbReference>
<keyword evidence="2" id="KW-0614">Plasmid</keyword>
<protein>
    <recommendedName>
        <fullName evidence="1">Protein kinase domain-containing protein</fullName>
    </recommendedName>
</protein>
<dbReference type="KEGG" id="sxn:IAG42_37590"/>
<keyword evidence="3" id="KW-1185">Reference proteome</keyword>
<dbReference type="InterPro" id="IPR000719">
    <property type="entry name" value="Prot_kinase_dom"/>
</dbReference>
<dbReference type="SMART" id="SM00220">
    <property type="entry name" value="S_TKc"/>
    <property type="match status" value="1"/>
</dbReference>
<feature type="domain" description="Protein kinase" evidence="1">
    <location>
        <begin position="1"/>
        <end position="259"/>
    </location>
</feature>
<reference evidence="2 3" key="1">
    <citation type="submission" date="2020-09" db="EMBL/GenBank/DDBJ databases">
        <title>A novel species.</title>
        <authorList>
            <person name="Gao J."/>
        </authorList>
    </citation>
    <scope>NUCLEOTIDE SEQUENCE [LARGE SCALE GENOMIC DNA]</scope>
    <source>
        <strain evidence="2 3">CRXT-Y-14</strain>
        <plasmid evidence="2 3">unnamed2</plasmid>
    </source>
</reference>
<dbReference type="Proteomes" id="UP000516428">
    <property type="component" value="Plasmid unnamed2"/>
</dbReference>
<dbReference type="InterPro" id="IPR011009">
    <property type="entry name" value="Kinase-like_dom_sf"/>
</dbReference>
<accession>A0A7H1BL68</accession>
<dbReference type="AlphaFoldDB" id="A0A7H1BL68"/>
<evidence type="ECO:0000313" key="2">
    <source>
        <dbReference type="EMBL" id="QNS09473.1"/>
    </source>
</evidence>
<dbReference type="SUPFAM" id="SSF56112">
    <property type="entry name" value="Protein kinase-like (PK-like)"/>
    <property type="match status" value="1"/>
</dbReference>
<dbReference type="GO" id="GO:0005524">
    <property type="term" value="F:ATP binding"/>
    <property type="evidence" value="ECO:0007669"/>
    <property type="project" value="InterPro"/>
</dbReference>
<gene>
    <name evidence="2" type="ORF">IAG42_37590</name>
</gene>
<dbReference type="RefSeq" id="WP_188342128.1">
    <property type="nucleotide sequence ID" value="NZ_CP061283.1"/>
</dbReference>
<proteinExistence type="predicted"/>
<evidence type="ECO:0000313" key="3">
    <source>
        <dbReference type="Proteomes" id="UP000516428"/>
    </source>
</evidence>
<organism evidence="2 3">
    <name type="scientific">Streptomyces xanthii</name>
    <dbReference type="NCBI Taxonomy" id="2768069"/>
    <lineage>
        <taxon>Bacteria</taxon>
        <taxon>Bacillati</taxon>
        <taxon>Actinomycetota</taxon>
        <taxon>Actinomycetes</taxon>
        <taxon>Kitasatosporales</taxon>
        <taxon>Streptomycetaceae</taxon>
        <taxon>Streptomyces</taxon>
    </lineage>
</organism>
<dbReference type="GO" id="GO:0004672">
    <property type="term" value="F:protein kinase activity"/>
    <property type="evidence" value="ECO:0007669"/>
    <property type="project" value="InterPro"/>
</dbReference>
<dbReference type="EMBL" id="CP061283">
    <property type="protein sequence ID" value="QNS09473.1"/>
    <property type="molecule type" value="Genomic_DNA"/>
</dbReference>